<feature type="binding site" evidence="6">
    <location>
        <position position="15"/>
    </location>
    <ligand>
        <name>ATP</name>
        <dbReference type="ChEBI" id="CHEBI:30616"/>
    </ligand>
</feature>
<dbReference type="OrthoDB" id="9802453at2"/>
<evidence type="ECO:0000256" key="1">
    <source>
        <dbReference type="ARBA" id="ARBA00008748"/>
    </source>
</evidence>
<evidence type="ECO:0000256" key="3">
    <source>
        <dbReference type="ARBA" id="ARBA00022741"/>
    </source>
</evidence>
<comment type="pathway">
    <text evidence="6">Metabolic intermediate biosynthesis; acetyl-CoA biosynthesis; acetyl-CoA from acetate: step 1/2.</text>
</comment>
<dbReference type="InterPro" id="IPR004372">
    <property type="entry name" value="Ac/propionate_kinase"/>
</dbReference>
<dbReference type="GO" id="GO:0005737">
    <property type="term" value="C:cytoplasm"/>
    <property type="evidence" value="ECO:0007669"/>
    <property type="project" value="UniProtKB-SubCell"/>
</dbReference>
<proteinExistence type="inferred from homology"/>
<comment type="similarity">
    <text evidence="1 6 7">Belongs to the acetokinase family.</text>
</comment>
<keyword evidence="3 6" id="KW-0547">Nucleotide-binding</keyword>
<dbReference type="PANTHER" id="PTHR21060:SF15">
    <property type="entry name" value="ACETATE KINASE-RELATED"/>
    <property type="match status" value="1"/>
</dbReference>
<evidence type="ECO:0000256" key="4">
    <source>
        <dbReference type="ARBA" id="ARBA00022777"/>
    </source>
</evidence>
<evidence type="ECO:0000313" key="8">
    <source>
        <dbReference type="EMBL" id="KRL94797.1"/>
    </source>
</evidence>
<accession>A0A0R1UNN7</accession>
<organism evidence="8 9">
    <name type="scientific">Limosilactobacillus equigenerosi DSM 18793 = JCM 14505</name>
    <dbReference type="NCBI Taxonomy" id="1423742"/>
    <lineage>
        <taxon>Bacteria</taxon>
        <taxon>Bacillati</taxon>
        <taxon>Bacillota</taxon>
        <taxon>Bacilli</taxon>
        <taxon>Lactobacillales</taxon>
        <taxon>Lactobacillaceae</taxon>
        <taxon>Limosilactobacillus</taxon>
    </lineage>
</organism>
<feature type="binding site" evidence="6">
    <location>
        <position position="8"/>
    </location>
    <ligand>
        <name>Mg(2+)</name>
        <dbReference type="ChEBI" id="CHEBI:18420"/>
    </ligand>
</feature>
<dbReference type="GO" id="GO:0008776">
    <property type="term" value="F:acetate kinase activity"/>
    <property type="evidence" value="ECO:0007669"/>
    <property type="project" value="UniProtKB-UniRule"/>
</dbReference>
<evidence type="ECO:0000256" key="2">
    <source>
        <dbReference type="ARBA" id="ARBA00022679"/>
    </source>
</evidence>
<dbReference type="InterPro" id="IPR043129">
    <property type="entry name" value="ATPase_NBD"/>
</dbReference>
<keyword evidence="6" id="KW-0963">Cytoplasm</keyword>
<dbReference type="PROSITE" id="PS01075">
    <property type="entry name" value="ACETATE_KINASE_1"/>
    <property type="match status" value="1"/>
</dbReference>
<dbReference type="STRING" id="417373.GCA_001570685_01509"/>
<feature type="site" description="Transition state stabilizer" evidence="6">
    <location>
        <position position="179"/>
    </location>
</feature>
<comment type="caution">
    <text evidence="8">The sequence shown here is derived from an EMBL/GenBank/DDBJ whole genome shotgun (WGS) entry which is preliminary data.</text>
</comment>
<comment type="catalytic activity">
    <reaction evidence="6">
        <text>acetate + ATP = acetyl phosphate + ADP</text>
        <dbReference type="Rhea" id="RHEA:11352"/>
        <dbReference type="ChEBI" id="CHEBI:22191"/>
        <dbReference type="ChEBI" id="CHEBI:30089"/>
        <dbReference type="ChEBI" id="CHEBI:30616"/>
        <dbReference type="ChEBI" id="CHEBI:456216"/>
        <dbReference type="EC" id="2.7.2.1"/>
    </reaction>
</comment>
<feature type="site" description="Transition state stabilizer" evidence="6">
    <location>
        <position position="240"/>
    </location>
</feature>
<sequence length="397" mass="43225">MSKTIAINAGSSTVKFKLFDMPSEAVIAEGNLERIGLEMGHAKIKYGDGQKHEEDTPFASHEVAVEYLLHQLKNLGIVADYNEIDAVGHRIVAGGEYFKDSAVIDDKVMEQIDALSEYAPLHNPAELQGIKAFKEVLPDAFAVAVFDTSFHADMPKMNALYSTPYEWYEKFGARRYGAHGTSHRYVATRAAEMLGKPLEDLKLITCHIGAGASVTAIKNGKSYDTSMGFTPLAGVTMATRSGDVDPSMVNFVAKKLNVSGDEIIDMLNHDSGLLGISGVSSDMRDVEVEANNGNERAKLALDINLNRVVKYIGSYMAELGGVDAVVFTAGVGENDANFRKQIADQLAFVGMGVDDEKNNVRGVERDISSADAKVKALLIPTDEELMIVRDIERLRNK</sequence>
<dbReference type="EC" id="2.7.2.1" evidence="6"/>
<keyword evidence="9" id="KW-1185">Reference proteome</keyword>
<dbReference type="HAMAP" id="MF_00020">
    <property type="entry name" value="Acetate_kinase"/>
    <property type="match status" value="1"/>
</dbReference>
<reference evidence="8 9" key="1">
    <citation type="journal article" date="2015" name="Genome Announc.">
        <title>Expanding the biotechnology potential of lactobacilli through comparative genomics of 213 strains and associated genera.</title>
        <authorList>
            <person name="Sun Z."/>
            <person name="Harris H.M."/>
            <person name="McCann A."/>
            <person name="Guo C."/>
            <person name="Argimon S."/>
            <person name="Zhang W."/>
            <person name="Yang X."/>
            <person name="Jeffery I.B."/>
            <person name="Cooney J.C."/>
            <person name="Kagawa T.F."/>
            <person name="Liu W."/>
            <person name="Song Y."/>
            <person name="Salvetti E."/>
            <person name="Wrobel A."/>
            <person name="Rasinkangas P."/>
            <person name="Parkhill J."/>
            <person name="Rea M.C."/>
            <person name="O'Sullivan O."/>
            <person name="Ritari J."/>
            <person name="Douillard F.P."/>
            <person name="Paul Ross R."/>
            <person name="Yang R."/>
            <person name="Briner A.E."/>
            <person name="Felis G.E."/>
            <person name="de Vos W.M."/>
            <person name="Barrangou R."/>
            <person name="Klaenhammer T.R."/>
            <person name="Caufield P.W."/>
            <person name="Cui Y."/>
            <person name="Zhang H."/>
            <person name="O'Toole P.W."/>
        </authorList>
    </citation>
    <scope>NUCLEOTIDE SEQUENCE [LARGE SCALE GENOMIC DNA]</scope>
    <source>
        <strain evidence="8 9">DSM 18793</strain>
    </source>
</reference>
<feature type="binding site" evidence="6">
    <location>
        <position position="90"/>
    </location>
    <ligand>
        <name>substrate</name>
    </ligand>
</feature>
<dbReference type="RefSeq" id="WP_056995578.1">
    <property type="nucleotide sequence ID" value="NZ_AZGC01000029.1"/>
</dbReference>
<protein>
    <recommendedName>
        <fullName evidence="6">Acetate kinase</fullName>
        <ecNumber evidence="6">2.7.2.1</ecNumber>
    </recommendedName>
    <alternativeName>
        <fullName evidence="6">Acetokinase</fullName>
    </alternativeName>
</protein>
<gene>
    <name evidence="6" type="primary">ackA</name>
    <name evidence="8" type="ORF">FC21_GL001263</name>
</gene>
<dbReference type="PATRIC" id="fig|1423742.4.peg.1308"/>
<dbReference type="SUPFAM" id="SSF53067">
    <property type="entry name" value="Actin-like ATPase domain"/>
    <property type="match status" value="2"/>
</dbReference>
<dbReference type="Gene3D" id="3.30.420.40">
    <property type="match status" value="2"/>
</dbReference>
<evidence type="ECO:0000313" key="9">
    <source>
        <dbReference type="Proteomes" id="UP000051084"/>
    </source>
</evidence>
<keyword evidence="2 6" id="KW-0808">Transferase</keyword>
<dbReference type="InterPro" id="IPR023865">
    <property type="entry name" value="Aliphatic_acid_kinase_CS"/>
</dbReference>
<dbReference type="PIRSF" id="PIRSF000722">
    <property type="entry name" value="Acetate_prop_kin"/>
    <property type="match status" value="1"/>
</dbReference>
<dbReference type="PANTHER" id="PTHR21060">
    <property type="entry name" value="ACETATE KINASE"/>
    <property type="match status" value="1"/>
</dbReference>
<dbReference type="EMBL" id="AZGC01000029">
    <property type="protein sequence ID" value="KRL94797.1"/>
    <property type="molecule type" value="Genomic_DNA"/>
</dbReference>
<evidence type="ECO:0000256" key="5">
    <source>
        <dbReference type="ARBA" id="ARBA00022840"/>
    </source>
</evidence>
<feature type="binding site" evidence="6">
    <location>
        <position position="383"/>
    </location>
    <ligand>
        <name>Mg(2+)</name>
        <dbReference type="ChEBI" id="CHEBI:18420"/>
    </ligand>
</feature>
<keyword evidence="4 6" id="KW-0418">Kinase</keyword>
<comment type="subunit">
    <text evidence="6">Homodimer.</text>
</comment>
<dbReference type="CDD" id="cd24010">
    <property type="entry name" value="ASKHA_NBD_AcK_PK"/>
    <property type="match status" value="1"/>
</dbReference>
<dbReference type="GO" id="GO:0006085">
    <property type="term" value="P:acetyl-CoA biosynthetic process"/>
    <property type="evidence" value="ECO:0007669"/>
    <property type="project" value="UniProtKB-UniRule"/>
</dbReference>
<dbReference type="PROSITE" id="PS01076">
    <property type="entry name" value="ACETATE_KINASE_2"/>
    <property type="match status" value="1"/>
</dbReference>
<name>A0A0R1UNN7_9LACO</name>
<dbReference type="AlphaFoldDB" id="A0A0R1UNN7"/>
<dbReference type="GO" id="GO:0006083">
    <property type="term" value="P:acetate metabolic process"/>
    <property type="evidence" value="ECO:0007669"/>
    <property type="project" value="TreeGrafter"/>
</dbReference>
<keyword evidence="6" id="KW-0460">Magnesium</keyword>
<dbReference type="GO" id="GO:0005524">
    <property type="term" value="F:ATP binding"/>
    <property type="evidence" value="ECO:0007669"/>
    <property type="project" value="UniProtKB-KW"/>
</dbReference>
<feature type="binding site" evidence="6">
    <location>
        <begin position="282"/>
        <end position="284"/>
    </location>
    <ligand>
        <name>ATP</name>
        <dbReference type="ChEBI" id="CHEBI:30616"/>
    </ligand>
</feature>
<feature type="binding site" evidence="6">
    <location>
        <begin position="207"/>
        <end position="211"/>
    </location>
    <ligand>
        <name>ATP</name>
        <dbReference type="ChEBI" id="CHEBI:30616"/>
    </ligand>
</feature>
<dbReference type="InterPro" id="IPR000890">
    <property type="entry name" value="Aliphatic_acid_kin_short-chain"/>
</dbReference>
<comment type="cofactor">
    <cofactor evidence="6">
        <name>Mg(2+)</name>
        <dbReference type="ChEBI" id="CHEBI:18420"/>
    </cofactor>
    <cofactor evidence="6">
        <name>Mn(2+)</name>
        <dbReference type="ChEBI" id="CHEBI:29035"/>
    </cofactor>
    <text evidence="6">Mg(2+). Can also accept Mn(2+).</text>
</comment>
<keyword evidence="6" id="KW-0479">Metal-binding</keyword>
<dbReference type="Pfam" id="PF00871">
    <property type="entry name" value="Acetate_kinase"/>
    <property type="match status" value="1"/>
</dbReference>
<feature type="active site" description="Proton donor/acceptor" evidence="6">
    <location>
        <position position="147"/>
    </location>
</feature>
<evidence type="ECO:0000256" key="7">
    <source>
        <dbReference type="RuleBase" id="RU003835"/>
    </source>
</evidence>
<dbReference type="PRINTS" id="PR00471">
    <property type="entry name" value="ACETATEKNASE"/>
</dbReference>
<comment type="function">
    <text evidence="6">Catalyzes the formation of acetyl phosphate from acetate and ATP. Can also catalyze the reverse reaction.</text>
</comment>
<comment type="subcellular location">
    <subcellularLocation>
        <location evidence="6">Cytoplasm</location>
    </subcellularLocation>
</comment>
<feature type="binding site" evidence="6">
    <location>
        <begin position="330"/>
        <end position="334"/>
    </location>
    <ligand>
        <name>ATP</name>
        <dbReference type="ChEBI" id="CHEBI:30616"/>
    </ligand>
</feature>
<dbReference type="Proteomes" id="UP000051084">
    <property type="component" value="Unassembled WGS sequence"/>
</dbReference>
<keyword evidence="5 6" id="KW-0067">ATP-binding</keyword>
<dbReference type="UniPathway" id="UPA00340">
    <property type="reaction ID" value="UER00458"/>
</dbReference>
<evidence type="ECO:0000256" key="6">
    <source>
        <dbReference type="HAMAP-Rule" id="MF_00020"/>
    </source>
</evidence>
<dbReference type="GO" id="GO:0000287">
    <property type="term" value="F:magnesium ion binding"/>
    <property type="evidence" value="ECO:0007669"/>
    <property type="project" value="UniProtKB-UniRule"/>
</dbReference>
<dbReference type="NCBIfam" id="TIGR00016">
    <property type="entry name" value="ackA"/>
    <property type="match status" value="1"/>
</dbReference>